<proteinExistence type="predicted"/>
<dbReference type="SUPFAM" id="SSF52540">
    <property type="entry name" value="P-loop containing nucleoside triphosphate hydrolases"/>
    <property type="match status" value="1"/>
</dbReference>
<reference evidence="2 3" key="1">
    <citation type="submission" date="2017-09" db="EMBL/GenBank/DDBJ databases">
        <title>Depth-based differentiation of microbial function through sediment-hosted aquifers and enrichment of novel symbionts in the deep terrestrial subsurface.</title>
        <authorList>
            <person name="Probst A.J."/>
            <person name="Ladd B."/>
            <person name="Jarett J.K."/>
            <person name="Geller-Mcgrath D.E."/>
            <person name="Sieber C.M."/>
            <person name="Emerson J.B."/>
            <person name="Anantharaman K."/>
            <person name="Thomas B.C."/>
            <person name="Malmstrom R."/>
            <person name="Stieglmeier M."/>
            <person name="Klingl A."/>
            <person name="Woyke T."/>
            <person name="Ryan C.M."/>
            <person name="Banfield J.F."/>
        </authorList>
    </citation>
    <scope>NUCLEOTIDE SEQUENCE [LARGE SCALE GENOMIC DNA]</scope>
    <source>
        <strain evidence="2">CG11_big_fil_rev_8_21_14_0_20_39_34</strain>
    </source>
</reference>
<dbReference type="EMBL" id="PCWN01000011">
    <property type="protein sequence ID" value="PIR03523.1"/>
    <property type="molecule type" value="Genomic_DNA"/>
</dbReference>
<feature type="domain" description="AAA+ ATPase" evidence="1">
    <location>
        <begin position="86"/>
        <end position="221"/>
    </location>
</feature>
<dbReference type="AlphaFoldDB" id="A0A2H0N3P6"/>
<evidence type="ECO:0000313" key="3">
    <source>
        <dbReference type="Proteomes" id="UP000229600"/>
    </source>
</evidence>
<name>A0A2H0N3P6_9BACT</name>
<comment type="caution">
    <text evidence="2">The sequence shown here is derived from an EMBL/GenBank/DDBJ whole genome shotgun (WGS) entry which is preliminary data.</text>
</comment>
<dbReference type="InterPro" id="IPR027417">
    <property type="entry name" value="P-loop_NTPase"/>
</dbReference>
<dbReference type="Proteomes" id="UP000229600">
    <property type="component" value="Unassembled WGS sequence"/>
</dbReference>
<dbReference type="InterPro" id="IPR003593">
    <property type="entry name" value="AAA+_ATPase"/>
</dbReference>
<organism evidence="2 3">
    <name type="scientific">Candidatus Magasanikbacteria bacterium CG11_big_fil_rev_8_21_14_0_20_39_34</name>
    <dbReference type="NCBI Taxonomy" id="1974653"/>
    <lineage>
        <taxon>Bacteria</taxon>
        <taxon>Candidatus Magasanikiibacteriota</taxon>
    </lineage>
</organism>
<accession>A0A2H0N3P6</accession>
<gene>
    <name evidence="2" type="ORF">COV59_05010</name>
</gene>
<sequence>MDERKIKPPILELGHPIQEFREEDDIDTEQGPKGEKINGLKVEHASRNILDAEVRARLGSYSAEELRKMHLWRPEETLETLHQMLAGKSVIIEGRAGSGKGAVITGLRHLLRLNEVGFTFIDGHFHAMDQELLLKAVAEQQNPQTEGGIVLVDSMDYFYAGKRKLRKMGAEQFAKRTKKFFDELKKVPTVIGTVHEAAWRQHLGDPDLMRAFDDLTEDYVPYQLPEAFGSTATAEMFLRAQKVSKKEASVTSLLEGSPKFSDAEVDLLLNIADNKEAQEVFAERWPRMERWHEFVMLMRHYATLKLICSDVFDEHRELQKLMHDPSKRREFFSELFDYVFRKDLRLTMHPVVAHK</sequence>
<evidence type="ECO:0000259" key="1">
    <source>
        <dbReference type="SMART" id="SM00382"/>
    </source>
</evidence>
<protein>
    <recommendedName>
        <fullName evidence="1">AAA+ ATPase domain-containing protein</fullName>
    </recommendedName>
</protein>
<dbReference type="SMART" id="SM00382">
    <property type="entry name" value="AAA"/>
    <property type="match status" value="1"/>
</dbReference>
<evidence type="ECO:0000313" key="2">
    <source>
        <dbReference type="EMBL" id="PIR03523.1"/>
    </source>
</evidence>